<dbReference type="InterPro" id="IPR009008">
    <property type="entry name" value="Val/Leu/Ile-tRNA-synth_edit"/>
</dbReference>
<evidence type="ECO:0000259" key="10">
    <source>
        <dbReference type="Pfam" id="PF08264"/>
    </source>
</evidence>
<evidence type="ECO:0000259" key="9">
    <source>
        <dbReference type="Pfam" id="PF00133"/>
    </source>
</evidence>
<dbReference type="PANTHER" id="PTHR42780:SF1">
    <property type="entry name" value="ISOLEUCINE--TRNA LIGASE, CYTOPLASMIC"/>
    <property type="match status" value="1"/>
</dbReference>
<evidence type="ECO:0000256" key="8">
    <source>
        <dbReference type="SAM" id="MobiDB-lite"/>
    </source>
</evidence>
<dbReference type="InterPro" id="IPR002301">
    <property type="entry name" value="Ile-tRNA-ligase"/>
</dbReference>
<evidence type="ECO:0000256" key="4">
    <source>
        <dbReference type="ARBA" id="ARBA00022840"/>
    </source>
</evidence>
<dbReference type="CDD" id="cd00818">
    <property type="entry name" value="IleRS_core"/>
    <property type="match status" value="1"/>
</dbReference>
<dbReference type="NCBIfam" id="TIGR00392">
    <property type="entry name" value="ileS"/>
    <property type="match status" value="1"/>
</dbReference>
<feature type="domain" description="Aminoacyl-tRNA synthetase class Ia" evidence="9">
    <location>
        <begin position="20"/>
        <end position="655"/>
    </location>
</feature>
<feature type="region of interest" description="Disordered" evidence="8">
    <location>
        <begin position="49"/>
        <end position="69"/>
    </location>
</feature>
<evidence type="ECO:0000313" key="11">
    <source>
        <dbReference type="EMBL" id="ARF11698.1"/>
    </source>
</evidence>
<keyword evidence="3" id="KW-0547">Nucleotide-binding</keyword>
<sequence length="1091" mass="126402">MAQLTQFVDDFKLPQNENEVLKFWKMYHVYDKIVQNHINNPVYEQCDGPPFVSGDINEQQNNSDSSKQKSSLHMGHALISYMKSLNLNFWNMHGFNVTNKLGFDVHGLPSEQMISKYLKLKTNQDIRNYGLAKFNQTCEDVINQLADSWENVFNRLGRFVDYKNQYKTMDFNYMESIWWAFKQLWNKGLIYRGYKIMPYSTELGTPLSISEASENYQDVSDPAVYVKVAVKNEPNTFIVIWTTTPWTLPSNLALAMNPNMDYVKVKDVKTNEIYILANFGLDNLYGKLMLSPKFDLISQHKGIEFNNVEYVPIFNYYSHRTFKVVMGDFVEEGSGSGIVHLAPAFGQDDFDVCIQQNIISIEEVGDYCPLDENGKFIAPVIEYQGENCISTNPKIIERLKQEGKLLKKDNYKHSYPHCWRTDTPLIYKAVSSFFIKVTAIKERMMELNKKVTWIPETIGSGRFHNWLKDAKDWGVSRNRFFGTPIPVWMSDDGEEMICVGSVDELVKLANLKERPTNLHPQYIQHIKIPSQQGKGMLTCTLDVLDCWFESGCVPFAQLHYPFEKEGHFDSREYMSDLISEGQDQNRGWFYTLMVLLTAIFDKPAFKNVVCAGLILAPDGKKFSKRHGNGVSPLDLCDQYGSDAMRLYLTGSPAAHADSLLFDESKITEISGKYYQWLNAVKFFIEHTTKFQKDGYTFDINAYKSSQNIMDRWILARLRTTLMNIEDHMSKYTFYKVKAEILEFIEELINWYIKFNRNRLKGRFCDKVEQSQALSTLYRVLYQFTMITAPFAPFLAETFYQKLKVLSNHSELSVHLCDYPKLEDFPENPVVERQMKNLQNVSRIVRSLRMKSKYSTSAKVPLKHVILAHHNPEFIDDLKALERYIMEEINAMKVIYSLDYTQGSYVMEPNAKELGLKYRKQSNDIKSKLLELPQTVLETYNKEKGLTISLNGLEIIISEPVFTVRKEAVLKLTPTEIGLIEGELSVIVDFEQSTEVVELYTKRLFIVAVQQMRKNTKLRPWNKIGIYFESSNPLIRNMINKFSQEFEQELLYPVKEMQDRIPTEQEIVTQKCDINGIDVTITITDAVGDFAK</sequence>
<feature type="compositionally biased region" description="Low complexity" evidence="8">
    <location>
        <begin position="59"/>
        <end position="69"/>
    </location>
</feature>
<dbReference type="InterPro" id="IPR014729">
    <property type="entry name" value="Rossmann-like_a/b/a_fold"/>
</dbReference>
<organism evidence="11">
    <name type="scientific">Klosneuvirus KNV1</name>
    <dbReference type="NCBI Taxonomy" id="1977640"/>
    <lineage>
        <taxon>Viruses</taxon>
        <taxon>Varidnaviria</taxon>
        <taxon>Bamfordvirae</taxon>
        <taxon>Nucleocytoviricota</taxon>
        <taxon>Megaviricetes</taxon>
        <taxon>Imitervirales</taxon>
        <taxon>Mimiviridae</taxon>
        <taxon>Klosneuvirinae</taxon>
        <taxon>Klosneuvirus</taxon>
    </lineage>
</organism>
<dbReference type="SUPFAM" id="SSF47323">
    <property type="entry name" value="Anticodon-binding domain of a subclass of class I aminoacyl-tRNA synthetases"/>
    <property type="match status" value="1"/>
</dbReference>
<evidence type="ECO:0000256" key="2">
    <source>
        <dbReference type="ARBA" id="ARBA00022598"/>
    </source>
</evidence>
<keyword evidence="2" id="KW-0436">Ligase</keyword>
<dbReference type="InterPro" id="IPR002300">
    <property type="entry name" value="aa-tRNA-synth_Ia"/>
</dbReference>
<dbReference type="PANTHER" id="PTHR42780">
    <property type="entry name" value="SOLEUCYL-TRNA SYNTHETASE"/>
    <property type="match status" value="1"/>
</dbReference>
<accession>A0A1V0SJ93</accession>
<dbReference type="GO" id="GO:0004822">
    <property type="term" value="F:isoleucine-tRNA ligase activity"/>
    <property type="evidence" value="ECO:0007669"/>
    <property type="project" value="UniProtKB-EC"/>
</dbReference>
<dbReference type="Pfam" id="PF00133">
    <property type="entry name" value="tRNA-synt_1"/>
    <property type="match status" value="1"/>
</dbReference>
<evidence type="ECO:0000256" key="6">
    <source>
        <dbReference type="ARBA" id="ARBA00023146"/>
    </source>
</evidence>
<dbReference type="SUPFAM" id="SSF50677">
    <property type="entry name" value="ValRS/IleRS/LeuRS editing domain"/>
    <property type="match status" value="1"/>
</dbReference>
<dbReference type="GO" id="GO:0005524">
    <property type="term" value="F:ATP binding"/>
    <property type="evidence" value="ECO:0007669"/>
    <property type="project" value="UniProtKB-KW"/>
</dbReference>
<proteinExistence type="predicted"/>
<comment type="catalytic activity">
    <reaction evidence="7">
        <text>tRNA(Ile) + L-isoleucine + ATP = L-isoleucyl-tRNA(Ile) + AMP + diphosphate</text>
        <dbReference type="Rhea" id="RHEA:11060"/>
        <dbReference type="Rhea" id="RHEA-COMP:9666"/>
        <dbReference type="Rhea" id="RHEA-COMP:9695"/>
        <dbReference type="ChEBI" id="CHEBI:30616"/>
        <dbReference type="ChEBI" id="CHEBI:33019"/>
        <dbReference type="ChEBI" id="CHEBI:58045"/>
        <dbReference type="ChEBI" id="CHEBI:78442"/>
        <dbReference type="ChEBI" id="CHEBI:78528"/>
        <dbReference type="ChEBI" id="CHEBI:456215"/>
        <dbReference type="EC" id="6.1.1.5"/>
    </reaction>
</comment>
<dbReference type="GO" id="GO:0002161">
    <property type="term" value="F:aminoacyl-tRNA deacylase activity"/>
    <property type="evidence" value="ECO:0007669"/>
    <property type="project" value="InterPro"/>
</dbReference>
<dbReference type="InterPro" id="IPR023586">
    <property type="entry name" value="Ile-tRNA-ligase_type2"/>
</dbReference>
<dbReference type="InterPro" id="IPR013155">
    <property type="entry name" value="M/V/L/I-tRNA-synth_anticd-bd"/>
</dbReference>
<reference evidence="11" key="1">
    <citation type="journal article" date="2017" name="Science">
        <title>Giant viruses with an expanded complement of translation system components.</title>
        <authorList>
            <person name="Schulz F."/>
            <person name="Yutin N."/>
            <person name="Ivanova N.N."/>
            <person name="Ortega D.R."/>
            <person name="Lee T.K."/>
            <person name="Vierheilig J."/>
            <person name="Daims H."/>
            <person name="Horn M."/>
            <person name="Wagner M."/>
            <person name="Jensen G.J."/>
            <person name="Kyrpides N.C."/>
            <person name="Koonin E.V."/>
            <person name="Woyke T."/>
        </authorList>
    </citation>
    <scope>NUCLEOTIDE SEQUENCE</scope>
    <source>
        <strain evidence="11">KNV1</strain>
    </source>
</reference>
<name>A0A1V0SJ93_9VIRU</name>
<dbReference type="PRINTS" id="PR00984">
    <property type="entry name" value="TRNASYNTHILE"/>
</dbReference>
<dbReference type="Gene3D" id="3.40.50.620">
    <property type="entry name" value="HUPs"/>
    <property type="match status" value="2"/>
</dbReference>
<dbReference type="InterPro" id="IPR033709">
    <property type="entry name" value="Anticodon_Ile_ABEc"/>
</dbReference>
<gene>
    <name evidence="11" type="ORF">Klosneuvirus_2_134</name>
</gene>
<keyword evidence="6 11" id="KW-0030">Aminoacyl-tRNA synthetase</keyword>
<evidence type="ECO:0000256" key="1">
    <source>
        <dbReference type="ARBA" id="ARBA00013165"/>
    </source>
</evidence>
<dbReference type="EMBL" id="KY684109">
    <property type="protein sequence ID" value="ARF11698.1"/>
    <property type="molecule type" value="Genomic_DNA"/>
</dbReference>
<dbReference type="Pfam" id="PF08264">
    <property type="entry name" value="Anticodon_1"/>
    <property type="match status" value="1"/>
</dbReference>
<evidence type="ECO:0000256" key="7">
    <source>
        <dbReference type="ARBA" id="ARBA00048359"/>
    </source>
</evidence>
<keyword evidence="4" id="KW-0067">ATP-binding</keyword>
<dbReference type="EC" id="6.1.1.5" evidence="1"/>
<dbReference type="Gene3D" id="1.10.730.10">
    <property type="entry name" value="Isoleucyl-tRNA Synthetase, Domain 1"/>
    <property type="match status" value="1"/>
</dbReference>
<keyword evidence="5" id="KW-0648">Protein biosynthesis</keyword>
<evidence type="ECO:0000256" key="5">
    <source>
        <dbReference type="ARBA" id="ARBA00022917"/>
    </source>
</evidence>
<dbReference type="GO" id="GO:0000049">
    <property type="term" value="F:tRNA binding"/>
    <property type="evidence" value="ECO:0007669"/>
    <property type="project" value="InterPro"/>
</dbReference>
<dbReference type="SUPFAM" id="SSF52374">
    <property type="entry name" value="Nucleotidylyl transferase"/>
    <property type="match status" value="1"/>
</dbReference>
<evidence type="ECO:0000256" key="3">
    <source>
        <dbReference type="ARBA" id="ARBA00022741"/>
    </source>
</evidence>
<feature type="domain" description="Methionyl/Valyl/Leucyl/Isoleucyl-tRNA synthetase anticodon-binding" evidence="10">
    <location>
        <begin position="710"/>
        <end position="860"/>
    </location>
</feature>
<protein>
    <recommendedName>
        <fullName evidence="1">isoleucine--tRNA ligase</fullName>
        <ecNumber evidence="1">6.1.1.5</ecNumber>
    </recommendedName>
</protein>
<dbReference type="Pfam" id="PF19302">
    <property type="entry name" value="DUF5915"/>
    <property type="match status" value="1"/>
</dbReference>
<dbReference type="CDD" id="cd07961">
    <property type="entry name" value="Anticodon_Ia_Ile_ABEc"/>
    <property type="match status" value="1"/>
</dbReference>
<dbReference type="InterPro" id="IPR009080">
    <property type="entry name" value="tRNAsynth_Ia_anticodon-bd"/>
</dbReference>